<keyword evidence="2" id="KW-0472">Membrane</keyword>
<evidence type="ECO:0000256" key="2">
    <source>
        <dbReference type="SAM" id="Phobius"/>
    </source>
</evidence>
<dbReference type="PROSITE" id="PS51724">
    <property type="entry name" value="SPOR"/>
    <property type="match status" value="1"/>
</dbReference>
<organism evidence="4 5">
    <name type="scientific">Moraxella macacae 0408225</name>
    <dbReference type="NCBI Taxonomy" id="1230338"/>
    <lineage>
        <taxon>Bacteria</taxon>
        <taxon>Pseudomonadati</taxon>
        <taxon>Pseudomonadota</taxon>
        <taxon>Gammaproteobacteria</taxon>
        <taxon>Moraxellales</taxon>
        <taxon>Moraxellaceae</taxon>
        <taxon>Moraxella</taxon>
    </lineage>
</organism>
<dbReference type="GO" id="GO:0042834">
    <property type="term" value="F:peptidoglycan binding"/>
    <property type="evidence" value="ECO:0007669"/>
    <property type="project" value="InterPro"/>
</dbReference>
<name>L2F8A7_9GAMM</name>
<feature type="transmembrane region" description="Helical" evidence="2">
    <location>
        <begin position="20"/>
        <end position="39"/>
    </location>
</feature>
<protein>
    <submittedName>
        <fullName evidence="4">Sporulation domain-containing protein</fullName>
    </submittedName>
</protein>
<feature type="compositionally biased region" description="Polar residues" evidence="1">
    <location>
        <begin position="148"/>
        <end position="159"/>
    </location>
</feature>
<keyword evidence="2" id="KW-0812">Transmembrane</keyword>
<dbReference type="Proteomes" id="UP000023795">
    <property type="component" value="Unassembled WGS sequence"/>
</dbReference>
<dbReference type="AlphaFoldDB" id="L2F8A7"/>
<feature type="domain" description="SPOR" evidence="3">
    <location>
        <begin position="192"/>
        <end position="272"/>
    </location>
</feature>
<dbReference type="Gene3D" id="3.30.70.1070">
    <property type="entry name" value="Sporulation related repeat"/>
    <property type="match status" value="1"/>
</dbReference>
<evidence type="ECO:0000256" key="1">
    <source>
        <dbReference type="SAM" id="MobiDB-lite"/>
    </source>
</evidence>
<feature type="region of interest" description="Disordered" evidence="1">
    <location>
        <begin position="135"/>
        <end position="164"/>
    </location>
</feature>
<keyword evidence="2" id="KW-1133">Transmembrane helix</keyword>
<dbReference type="SUPFAM" id="SSF110997">
    <property type="entry name" value="Sporulation related repeat"/>
    <property type="match status" value="1"/>
</dbReference>
<dbReference type="InterPro" id="IPR036680">
    <property type="entry name" value="SPOR-like_sf"/>
</dbReference>
<dbReference type="eggNOG" id="COG3087">
    <property type="taxonomic scope" value="Bacteria"/>
</dbReference>
<comment type="caution">
    <text evidence="4">The sequence shown here is derived from an EMBL/GenBank/DDBJ whole genome shotgun (WGS) entry which is preliminary data.</text>
</comment>
<dbReference type="STRING" id="1230338.MOMA_02690"/>
<dbReference type="Pfam" id="PF05036">
    <property type="entry name" value="SPOR"/>
    <property type="match status" value="1"/>
</dbReference>
<evidence type="ECO:0000313" key="5">
    <source>
        <dbReference type="Proteomes" id="UP000023795"/>
    </source>
</evidence>
<dbReference type="PATRIC" id="fig|1230338.3.peg.589"/>
<sequence>MMSKQGATPREPSNGMAIFAKILVGILLLILLGLFVYLWNPFHKATPNTTESPKIQPKTVQGEQPEYEFYEMLPKQQVTGVPTEPIASQPPIATAPDAIVINKNDASQTDDAFVATETVEKIQETDHTKTIETTTTRTLDSHAKRNNKSLGNTDNPITDTTDEIVADKIKENPMLGKRSETETSKKPVVIDAPLDKTYILQINSFDNAGDADRRRAEVLMAGVDAQIVKKRLEDGNFMYQVISRQMPNIQMATETQRRLQNNGIDSLIVEQRHK</sequence>
<dbReference type="RefSeq" id="WP_009767097.1">
    <property type="nucleotide sequence ID" value="NZ_ANIN01000001.1"/>
</dbReference>
<evidence type="ECO:0000259" key="3">
    <source>
        <dbReference type="PROSITE" id="PS51724"/>
    </source>
</evidence>
<proteinExistence type="predicted"/>
<gene>
    <name evidence="4" type="ORF">MOMA_02690</name>
</gene>
<keyword evidence="5" id="KW-1185">Reference proteome</keyword>
<evidence type="ECO:0000313" key="4">
    <source>
        <dbReference type="EMBL" id="ELA09277.1"/>
    </source>
</evidence>
<reference evidence="4 5" key="1">
    <citation type="journal article" date="2013" name="Genome Announc.">
        <title>Genome Sequence of Moraxella macacae 0408225, a Novel Bacterial Species Isolated from a Cynomolgus Macaque with Epistaxis.</title>
        <authorList>
            <person name="Ladner J.T."/>
            <person name="Whitehouse C.A."/>
            <person name="Koroleva G.I."/>
            <person name="Palacios G.F."/>
        </authorList>
    </citation>
    <scope>NUCLEOTIDE SEQUENCE [LARGE SCALE GENOMIC DNA]</scope>
    <source>
        <strain evidence="4 5">0408225</strain>
    </source>
</reference>
<accession>L2F8A7</accession>
<dbReference type="EMBL" id="ANIN01000001">
    <property type="protein sequence ID" value="ELA09277.1"/>
    <property type="molecule type" value="Genomic_DNA"/>
</dbReference>
<dbReference type="InterPro" id="IPR007730">
    <property type="entry name" value="SPOR-like_dom"/>
</dbReference>